<dbReference type="Pfam" id="PF00848">
    <property type="entry name" value="Ring_hydroxyl_A"/>
    <property type="match status" value="1"/>
</dbReference>
<feature type="domain" description="Rieske" evidence="7">
    <location>
        <begin position="50"/>
        <end position="166"/>
    </location>
</feature>
<dbReference type="SUPFAM" id="SSF55961">
    <property type="entry name" value="Bet v1-like"/>
    <property type="match status" value="1"/>
</dbReference>
<dbReference type="CDD" id="cd00680">
    <property type="entry name" value="RHO_alpha_C"/>
    <property type="match status" value="1"/>
</dbReference>
<dbReference type="InterPro" id="IPR015879">
    <property type="entry name" value="Ring_hydroxy_dOase_asu_C_dom"/>
</dbReference>
<evidence type="ECO:0000313" key="8">
    <source>
        <dbReference type="EMBL" id="GAA2415229.1"/>
    </source>
</evidence>
<comment type="caution">
    <text evidence="8">The sequence shown here is derived from an EMBL/GenBank/DDBJ whole genome shotgun (WGS) entry which is preliminary data.</text>
</comment>
<evidence type="ECO:0000259" key="7">
    <source>
        <dbReference type="PROSITE" id="PS51296"/>
    </source>
</evidence>
<protein>
    <submittedName>
        <fullName evidence="8">Aromatic ring-hydroxylating dioxygenase subunit alpha</fullName>
    </submittedName>
</protein>
<evidence type="ECO:0000256" key="1">
    <source>
        <dbReference type="ARBA" id="ARBA00001962"/>
    </source>
</evidence>
<dbReference type="Pfam" id="PF00355">
    <property type="entry name" value="Rieske"/>
    <property type="match status" value="1"/>
</dbReference>
<evidence type="ECO:0000256" key="4">
    <source>
        <dbReference type="ARBA" id="ARBA00023002"/>
    </source>
</evidence>
<sequence>MTELQQRLATGKGKFTPGYQDLDTEPVSYEDSISPEFFEAEREAVFRRSWLYVGRSERLPRPGTFFTRELPGRFASIVVARRRDGTVNAFHNVCAHRGNKVVWQEHPQEESKGSCREFTCKYHGWRYGLDGRVTHVTNEAEFFNLDKESLRMPPVHCEEFAGFIFVNLSADPVPLRAFLGDRILELEAYPFHRMTQHYGFSAPIKGNWKLAVDSVCEWYHPPYVHARFIDRDVSKAEKLVPPVDAYHYDLFTPHMLTSVPGPPPLPPREPGTAGPAVRDQKWVYRLFRAGLFGPDDVPDLGPLPEFLNKGKIKSWGNDQFWLFPNLSVQIWARGFYITYIYWPESVGSHTYDIDLYFVPPKNAAERLAQELVVDSTIEFAMQDVNTIEATHSGLSSRANQQFHLSDQELLIRKFHKTVRDTVAAYQADAQQED</sequence>
<dbReference type="PANTHER" id="PTHR43756">
    <property type="entry name" value="CHOLINE MONOOXYGENASE, CHLOROPLASTIC"/>
    <property type="match status" value="1"/>
</dbReference>
<dbReference type="SUPFAM" id="SSF50022">
    <property type="entry name" value="ISP domain"/>
    <property type="match status" value="1"/>
</dbReference>
<evidence type="ECO:0000256" key="3">
    <source>
        <dbReference type="ARBA" id="ARBA00022723"/>
    </source>
</evidence>
<proteinExistence type="predicted"/>
<dbReference type="InterPro" id="IPR001663">
    <property type="entry name" value="Rng_hydr_dOase-A"/>
</dbReference>
<accession>A0ABN3IXE5</accession>
<gene>
    <name evidence="8" type="ORF">GCM10010191_26760</name>
</gene>
<evidence type="ECO:0000313" key="9">
    <source>
        <dbReference type="Proteomes" id="UP001501231"/>
    </source>
</evidence>
<keyword evidence="3" id="KW-0479">Metal-binding</keyword>
<dbReference type="Gene3D" id="3.90.380.10">
    <property type="entry name" value="Naphthalene 1,2-dioxygenase Alpha Subunit, Chain A, domain 1"/>
    <property type="match status" value="1"/>
</dbReference>
<keyword evidence="2" id="KW-0001">2Fe-2S</keyword>
<comment type="cofactor">
    <cofactor evidence="1">
        <name>Fe cation</name>
        <dbReference type="ChEBI" id="CHEBI:24875"/>
    </cofactor>
</comment>
<keyword evidence="4" id="KW-0560">Oxidoreductase</keyword>
<dbReference type="Gene3D" id="2.102.10.10">
    <property type="entry name" value="Rieske [2Fe-2S] iron-sulphur domain"/>
    <property type="match status" value="1"/>
</dbReference>
<dbReference type="InterPro" id="IPR017941">
    <property type="entry name" value="Rieske_2Fe-2S"/>
</dbReference>
<dbReference type="PROSITE" id="PS51296">
    <property type="entry name" value="RIESKE"/>
    <property type="match status" value="1"/>
</dbReference>
<evidence type="ECO:0000256" key="5">
    <source>
        <dbReference type="ARBA" id="ARBA00023004"/>
    </source>
</evidence>
<evidence type="ECO:0000256" key="2">
    <source>
        <dbReference type="ARBA" id="ARBA00022714"/>
    </source>
</evidence>
<dbReference type="Proteomes" id="UP001501231">
    <property type="component" value="Unassembled WGS sequence"/>
</dbReference>
<dbReference type="RefSeq" id="WP_344589196.1">
    <property type="nucleotide sequence ID" value="NZ_BAAARW010000011.1"/>
</dbReference>
<keyword evidence="6" id="KW-0411">Iron-sulfur</keyword>
<dbReference type="CDD" id="cd03469">
    <property type="entry name" value="Rieske_RO_Alpha_N"/>
    <property type="match status" value="1"/>
</dbReference>
<keyword evidence="8" id="KW-0223">Dioxygenase</keyword>
<name>A0ABN3IXE5_9ACTN</name>
<reference evidence="8 9" key="1">
    <citation type="journal article" date="2019" name="Int. J. Syst. Evol. Microbiol.">
        <title>The Global Catalogue of Microorganisms (GCM) 10K type strain sequencing project: providing services to taxonomists for standard genome sequencing and annotation.</title>
        <authorList>
            <consortium name="The Broad Institute Genomics Platform"/>
            <consortium name="The Broad Institute Genome Sequencing Center for Infectious Disease"/>
            <person name="Wu L."/>
            <person name="Ma J."/>
        </authorList>
    </citation>
    <scope>NUCLEOTIDE SEQUENCE [LARGE SCALE GENOMIC DNA]</scope>
    <source>
        <strain evidence="8 9">JCM 3325</strain>
    </source>
</reference>
<keyword evidence="9" id="KW-1185">Reference proteome</keyword>
<dbReference type="EMBL" id="BAAARW010000011">
    <property type="protein sequence ID" value="GAA2415229.1"/>
    <property type="molecule type" value="Genomic_DNA"/>
</dbReference>
<organism evidence="8 9">
    <name type="scientific">Actinomadura vinacea</name>
    <dbReference type="NCBI Taxonomy" id="115336"/>
    <lineage>
        <taxon>Bacteria</taxon>
        <taxon>Bacillati</taxon>
        <taxon>Actinomycetota</taxon>
        <taxon>Actinomycetes</taxon>
        <taxon>Streptosporangiales</taxon>
        <taxon>Thermomonosporaceae</taxon>
        <taxon>Actinomadura</taxon>
    </lineage>
</organism>
<evidence type="ECO:0000256" key="6">
    <source>
        <dbReference type="ARBA" id="ARBA00023014"/>
    </source>
</evidence>
<keyword evidence="5" id="KW-0408">Iron</keyword>
<dbReference type="PANTHER" id="PTHR43756:SF5">
    <property type="entry name" value="CHOLINE MONOOXYGENASE, CHLOROPLASTIC"/>
    <property type="match status" value="1"/>
</dbReference>
<dbReference type="PRINTS" id="PR00090">
    <property type="entry name" value="RNGDIOXGNASE"/>
</dbReference>
<dbReference type="InterPro" id="IPR036922">
    <property type="entry name" value="Rieske_2Fe-2S_sf"/>
</dbReference>
<dbReference type="GO" id="GO:0051213">
    <property type="term" value="F:dioxygenase activity"/>
    <property type="evidence" value="ECO:0007669"/>
    <property type="project" value="UniProtKB-KW"/>
</dbReference>